<dbReference type="AlphaFoldDB" id="A0A0J6GA44"/>
<dbReference type="GO" id="GO:0030170">
    <property type="term" value="F:pyridoxal phosphate binding"/>
    <property type="evidence" value="ECO:0007669"/>
    <property type="project" value="InterPro"/>
</dbReference>
<feature type="domain" description="Aminotransferase class I/classII large" evidence="3">
    <location>
        <begin position="100"/>
        <end position="396"/>
    </location>
</feature>
<proteinExistence type="predicted"/>
<dbReference type="InterPro" id="IPR015422">
    <property type="entry name" value="PyrdxlP-dep_Trfase_small"/>
</dbReference>
<evidence type="ECO:0000259" key="3">
    <source>
        <dbReference type="Pfam" id="PF00155"/>
    </source>
</evidence>
<protein>
    <submittedName>
        <fullName evidence="4">7-keto-8-aminopelargonate synthetase</fullName>
    </submittedName>
</protein>
<dbReference type="Pfam" id="PF00155">
    <property type="entry name" value="Aminotran_1_2"/>
    <property type="match status" value="1"/>
</dbReference>
<evidence type="ECO:0000313" key="4">
    <source>
        <dbReference type="EMBL" id="SEE69543.1"/>
    </source>
</evidence>
<dbReference type="Gene3D" id="3.90.1150.10">
    <property type="entry name" value="Aspartate Aminotransferase, domain 1"/>
    <property type="match status" value="1"/>
</dbReference>
<evidence type="ECO:0000256" key="1">
    <source>
        <dbReference type="ARBA" id="ARBA00001933"/>
    </source>
</evidence>
<dbReference type="Gene3D" id="3.40.640.10">
    <property type="entry name" value="Type I PLP-dependent aspartate aminotransferase-like (Major domain)"/>
    <property type="match status" value="1"/>
</dbReference>
<keyword evidence="5" id="KW-1185">Reference proteome</keyword>
<dbReference type="RefSeq" id="WP_048359068.1">
    <property type="nucleotide sequence ID" value="NZ_FNUD01000002.1"/>
</dbReference>
<dbReference type="SUPFAM" id="SSF53383">
    <property type="entry name" value="PLP-dependent transferases"/>
    <property type="match status" value="1"/>
</dbReference>
<dbReference type="GO" id="GO:0016740">
    <property type="term" value="F:transferase activity"/>
    <property type="evidence" value="ECO:0007669"/>
    <property type="project" value="UniProtKB-KW"/>
</dbReference>
<dbReference type="InterPro" id="IPR050087">
    <property type="entry name" value="AON_synthase_class-II"/>
</dbReference>
<dbReference type="InterPro" id="IPR015421">
    <property type="entry name" value="PyrdxlP-dep_Trfase_major"/>
</dbReference>
<dbReference type="NCBIfam" id="NF005697">
    <property type="entry name" value="PRK07505.1"/>
    <property type="match status" value="1"/>
</dbReference>
<gene>
    <name evidence="4" type="ORF">SAMN04489800_1795</name>
</gene>
<dbReference type="Proteomes" id="UP000183613">
    <property type="component" value="Unassembled WGS sequence"/>
</dbReference>
<comment type="cofactor">
    <cofactor evidence="1">
        <name>pyridoxal 5'-phosphate</name>
        <dbReference type="ChEBI" id="CHEBI:597326"/>
    </cofactor>
</comment>
<evidence type="ECO:0000313" key="5">
    <source>
        <dbReference type="Proteomes" id="UP000183613"/>
    </source>
</evidence>
<evidence type="ECO:0000256" key="2">
    <source>
        <dbReference type="ARBA" id="ARBA00022679"/>
    </source>
</evidence>
<dbReference type="OrthoDB" id="9807157at2"/>
<dbReference type="InterPro" id="IPR015424">
    <property type="entry name" value="PyrdxlP-dep_Trfase"/>
</dbReference>
<keyword evidence="2" id="KW-0808">Transferase</keyword>
<dbReference type="PANTHER" id="PTHR13693">
    <property type="entry name" value="CLASS II AMINOTRANSFERASE/8-AMINO-7-OXONONANOATE SYNTHASE"/>
    <property type="match status" value="1"/>
</dbReference>
<dbReference type="PATRIC" id="fig|882211.3.peg.1258"/>
<dbReference type="InterPro" id="IPR004839">
    <property type="entry name" value="Aminotransferase_I/II_large"/>
</dbReference>
<sequence>MLNEHDQKNKFSNYKKMISIADTHWKIAELEKISNLNVTIEKSNQFRDQYNRLFHHFCTTSYLGLDYHPALLRGAIDALKNTGSLRIPNSKNRCKLNILELYEQELSELFSAHCLTTLSCSAASAGVLPLLASGTFTSNIAPLMCFDKSAHYSMNHLKAACADETEVLTCPHNDMNYLEGLCKKHRRVAYIADGVYSMGGVAHIDEIQYLKDRYGMFIYMDDSHSLSATGRHGAGYVRSNLSTLDDQSIIVASLAKSFGASGGVVMFSNNENKQKTLRYGGPSNWSQSLNSAAIGAGRASILLHHTDELNLLQNKLNTNIKLFDSLIKTKQHDSFTAIRLIHCGQAEIATKAASYLADNGFFTAAVFFPVVAKHQSAIRITLRADMPSELIRQFCNLIHTYWQANNLPAPF</sequence>
<accession>A0A0J6GA44</accession>
<organism evidence="4 5">
    <name type="scientific">Pseudomonas deceptionensis</name>
    <dbReference type="NCBI Taxonomy" id="882211"/>
    <lineage>
        <taxon>Bacteria</taxon>
        <taxon>Pseudomonadati</taxon>
        <taxon>Pseudomonadota</taxon>
        <taxon>Gammaproteobacteria</taxon>
        <taxon>Pseudomonadales</taxon>
        <taxon>Pseudomonadaceae</taxon>
        <taxon>Pseudomonas</taxon>
    </lineage>
</organism>
<dbReference type="EMBL" id="FNUD01000002">
    <property type="protein sequence ID" value="SEE69543.1"/>
    <property type="molecule type" value="Genomic_DNA"/>
</dbReference>
<comment type="caution">
    <text evidence="4">The sequence shown here is derived from an EMBL/GenBank/DDBJ whole genome shotgun (WGS) entry which is preliminary data.</text>
</comment>
<name>A0A0J6GA44_PSEDM</name>
<reference evidence="4" key="1">
    <citation type="submission" date="2016-10" db="EMBL/GenBank/DDBJ databases">
        <authorList>
            <person name="Varghese N."/>
            <person name="Submissions S."/>
        </authorList>
    </citation>
    <scope>NUCLEOTIDE SEQUENCE [LARGE SCALE GENOMIC DNA]</scope>
    <source>
        <strain evidence="4">LMG 25555</strain>
    </source>
</reference>